<dbReference type="InterPro" id="IPR029063">
    <property type="entry name" value="SAM-dependent_MTases_sf"/>
</dbReference>
<feature type="compositionally biased region" description="Polar residues" evidence="1">
    <location>
        <begin position="44"/>
        <end position="68"/>
    </location>
</feature>
<dbReference type="CDD" id="cd02440">
    <property type="entry name" value="AdoMet_MTases"/>
    <property type="match status" value="1"/>
</dbReference>
<feature type="domain" description="Methyltransferase type 11" evidence="2">
    <location>
        <begin position="179"/>
        <end position="271"/>
    </location>
</feature>
<sequence length="323" mass="34894">MTCFISSKLTATGPKHHISPKQHLQPRATYSLGPKQHLRAGASTIYNPTPKSSPSGPYQQYPEHQNSPEPYLRVNTAISQTSQQYPNATMSATATQQRQQEINYVGSNPAGNNPFITRSYAVSDWTAMRNLYDEWAAQYDNDVLVAEKYTAPKLVAETVVSTVTETKSSGNPIGELKILDAGCGTGLVGAELAALGVKKIDGLDLSPGMLGVARKTGVYDRLAEADLTKPIGKDDDFYDVVTCVGTFTKGHVPPTALNELIRVVTKGGIVVATVLDSIWVSEGFEAEVKRLEESGKVKVLGTEWFGYRVASSAGARMVVLEKL</sequence>
<name>A0ABR0JW92_9EURO</name>
<organism evidence="3 4">
    <name type="scientific">Lithohypha guttulata</name>
    <dbReference type="NCBI Taxonomy" id="1690604"/>
    <lineage>
        <taxon>Eukaryota</taxon>
        <taxon>Fungi</taxon>
        <taxon>Dikarya</taxon>
        <taxon>Ascomycota</taxon>
        <taxon>Pezizomycotina</taxon>
        <taxon>Eurotiomycetes</taxon>
        <taxon>Chaetothyriomycetidae</taxon>
        <taxon>Chaetothyriales</taxon>
        <taxon>Trichomeriaceae</taxon>
        <taxon>Lithohypha</taxon>
    </lineage>
</organism>
<dbReference type="InterPro" id="IPR013216">
    <property type="entry name" value="Methyltransf_11"/>
</dbReference>
<evidence type="ECO:0000313" key="4">
    <source>
        <dbReference type="Proteomes" id="UP001345013"/>
    </source>
</evidence>
<dbReference type="Gene3D" id="3.40.50.150">
    <property type="entry name" value="Vaccinia Virus protein VP39"/>
    <property type="match status" value="1"/>
</dbReference>
<reference evidence="3 4" key="1">
    <citation type="submission" date="2023-08" db="EMBL/GenBank/DDBJ databases">
        <title>Black Yeasts Isolated from many extreme environments.</title>
        <authorList>
            <person name="Coleine C."/>
            <person name="Stajich J.E."/>
            <person name="Selbmann L."/>
        </authorList>
    </citation>
    <scope>NUCLEOTIDE SEQUENCE [LARGE SCALE GENOMIC DNA]</scope>
    <source>
        <strain evidence="3 4">CCFEE 5885</strain>
    </source>
</reference>
<proteinExistence type="predicted"/>
<evidence type="ECO:0000259" key="2">
    <source>
        <dbReference type="Pfam" id="PF08241"/>
    </source>
</evidence>
<evidence type="ECO:0000256" key="1">
    <source>
        <dbReference type="SAM" id="MobiDB-lite"/>
    </source>
</evidence>
<dbReference type="InterPro" id="IPR050508">
    <property type="entry name" value="Methyltransf_Superfamily"/>
</dbReference>
<accession>A0ABR0JW92</accession>
<evidence type="ECO:0000313" key="3">
    <source>
        <dbReference type="EMBL" id="KAK5073423.1"/>
    </source>
</evidence>
<protein>
    <recommendedName>
        <fullName evidence="2">Methyltransferase type 11 domain-containing protein</fullName>
    </recommendedName>
</protein>
<gene>
    <name evidence="3" type="ORF">LTR24_010260</name>
</gene>
<comment type="caution">
    <text evidence="3">The sequence shown here is derived from an EMBL/GenBank/DDBJ whole genome shotgun (WGS) entry which is preliminary data.</text>
</comment>
<keyword evidence="4" id="KW-1185">Reference proteome</keyword>
<dbReference type="EMBL" id="JAVRRG010000294">
    <property type="protein sequence ID" value="KAK5073423.1"/>
    <property type="molecule type" value="Genomic_DNA"/>
</dbReference>
<dbReference type="PANTHER" id="PTHR42912">
    <property type="entry name" value="METHYLTRANSFERASE"/>
    <property type="match status" value="1"/>
</dbReference>
<feature type="region of interest" description="Disordered" evidence="1">
    <location>
        <begin position="42"/>
        <end position="68"/>
    </location>
</feature>
<dbReference type="SUPFAM" id="SSF53335">
    <property type="entry name" value="S-adenosyl-L-methionine-dependent methyltransferases"/>
    <property type="match status" value="1"/>
</dbReference>
<dbReference type="Proteomes" id="UP001345013">
    <property type="component" value="Unassembled WGS sequence"/>
</dbReference>
<dbReference type="Pfam" id="PF08241">
    <property type="entry name" value="Methyltransf_11"/>
    <property type="match status" value="1"/>
</dbReference>